<feature type="signal peptide" evidence="2">
    <location>
        <begin position="1"/>
        <end position="25"/>
    </location>
</feature>
<dbReference type="Proteomes" id="UP000245765">
    <property type="component" value="Unassembled WGS sequence"/>
</dbReference>
<dbReference type="EMBL" id="QGNA01000003">
    <property type="protein sequence ID" value="PWS36650.1"/>
    <property type="molecule type" value="Genomic_DNA"/>
</dbReference>
<evidence type="ECO:0000256" key="2">
    <source>
        <dbReference type="SAM" id="SignalP"/>
    </source>
</evidence>
<gene>
    <name evidence="3" type="ORF">DFH01_16055</name>
</gene>
<reference evidence="4" key="1">
    <citation type="submission" date="2018-05" db="EMBL/GenBank/DDBJ databases">
        <authorList>
            <person name="Du Z."/>
            <person name="Wang X."/>
        </authorList>
    </citation>
    <scope>NUCLEOTIDE SEQUENCE [LARGE SCALE GENOMIC DNA]</scope>
    <source>
        <strain evidence="4">CQN31</strain>
    </source>
</reference>
<protein>
    <recommendedName>
        <fullName evidence="5">AsmA-like C-terminal domain-containing protein</fullName>
    </recommendedName>
</protein>
<feature type="compositionally biased region" description="Low complexity" evidence="1">
    <location>
        <begin position="483"/>
        <end position="496"/>
    </location>
</feature>
<accession>A0A317FC22</accession>
<evidence type="ECO:0000313" key="4">
    <source>
        <dbReference type="Proteomes" id="UP000245765"/>
    </source>
</evidence>
<comment type="caution">
    <text evidence="3">The sequence shown here is derived from an EMBL/GenBank/DDBJ whole genome shotgun (WGS) entry which is preliminary data.</text>
</comment>
<feature type="chain" id="PRO_5016326333" description="AsmA-like C-terminal domain-containing protein" evidence="2">
    <location>
        <begin position="26"/>
        <end position="554"/>
    </location>
</feature>
<name>A0A317FC22_9PROT</name>
<evidence type="ECO:0000256" key="1">
    <source>
        <dbReference type="SAM" id="MobiDB-lite"/>
    </source>
</evidence>
<evidence type="ECO:0000313" key="3">
    <source>
        <dbReference type="EMBL" id="PWS36650.1"/>
    </source>
</evidence>
<dbReference type="RefSeq" id="WP_109871443.1">
    <property type="nucleotide sequence ID" value="NZ_QGNA01000003.1"/>
</dbReference>
<keyword evidence="2" id="KW-0732">Signal</keyword>
<feature type="region of interest" description="Disordered" evidence="1">
    <location>
        <begin position="476"/>
        <end position="496"/>
    </location>
</feature>
<organism evidence="3 4">
    <name type="scientific">Falsiroseomonas bella</name>
    <dbReference type="NCBI Taxonomy" id="2184016"/>
    <lineage>
        <taxon>Bacteria</taxon>
        <taxon>Pseudomonadati</taxon>
        <taxon>Pseudomonadota</taxon>
        <taxon>Alphaproteobacteria</taxon>
        <taxon>Acetobacterales</taxon>
        <taxon>Roseomonadaceae</taxon>
        <taxon>Falsiroseomonas</taxon>
    </lineage>
</organism>
<evidence type="ECO:0008006" key="5">
    <source>
        <dbReference type="Google" id="ProtNLM"/>
    </source>
</evidence>
<keyword evidence="4" id="KW-1185">Reference proteome</keyword>
<sequence>MRHRLPAYALGGVLLVAGAAALAQAEAERRLDAAIERLRAALPPEMRLEIGGRQVDPVTGRATLSGVVLTDGKGRLEVPELRLADVTETRLGRAEALRVTLRTPEGGTGEVARLLVAGLPVPVEGKSLNLQNITLDALEVEAARIQDPAQGAVSLERLTLRELRPDGVASAAASGFAFRGTQQDPQEARLGRIELEAVTLPVDNADFAPQKFRAGRILIQGAQLRDPTDGVTLGLREASLRDWTPGNAMTLALQGLQVAAPATGYGQIEMSLGRLDVSGVDAAGTVDAVIGGLQVPDPMAGTPQRLSLEGLDARWDGQPVFALGRLLSEASLENGVARGSMAAEGLRIIPPRGYADWLEMLGYQEIAGGLEIRGSVPREGGRMEIAPIRVSWDQAATLGIEAQVDGAPPAPEAGTAMDPAETAMQFAAAQLAGLSLSLRDHGLLGRVLTVQARQQRMPEARLREQWAQMALAMPMPGSPPPGRRGAAPQAKGAPQAAQDPMAPIRQAVASFIRQPGTLEITVRPPKPVAFGEISAMGGDPAQAIARLGISVVAR</sequence>
<dbReference type="OrthoDB" id="7238532at2"/>
<dbReference type="AlphaFoldDB" id="A0A317FC22"/>
<proteinExistence type="predicted"/>